<keyword evidence="5" id="KW-1185">Reference proteome</keyword>
<reference evidence="5" key="2">
    <citation type="submission" date="2015-01" db="EMBL/GenBank/DDBJ databases">
        <title>Evolutionary Origins and Diversification of the Mycorrhizal Mutualists.</title>
        <authorList>
            <consortium name="DOE Joint Genome Institute"/>
            <consortium name="Mycorrhizal Genomics Consortium"/>
            <person name="Kohler A."/>
            <person name="Kuo A."/>
            <person name="Nagy L.G."/>
            <person name="Floudas D."/>
            <person name="Copeland A."/>
            <person name="Barry K.W."/>
            <person name="Cichocki N."/>
            <person name="Veneault-Fourrey C."/>
            <person name="LaButti K."/>
            <person name="Lindquist E.A."/>
            <person name="Lipzen A."/>
            <person name="Lundell T."/>
            <person name="Morin E."/>
            <person name="Murat C."/>
            <person name="Riley R."/>
            <person name="Ohm R."/>
            <person name="Sun H."/>
            <person name="Tunlid A."/>
            <person name="Henrissat B."/>
            <person name="Grigoriev I.V."/>
            <person name="Hibbett D.S."/>
            <person name="Martin F."/>
        </authorList>
    </citation>
    <scope>NUCLEOTIDE SEQUENCE [LARGE SCALE GENOMIC DNA]</scope>
    <source>
        <strain evidence="5">Ve08.2h10</strain>
    </source>
</reference>
<dbReference type="GO" id="GO:0003676">
    <property type="term" value="F:nucleic acid binding"/>
    <property type="evidence" value="ECO:0007669"/>
    <property type="project" value="InterPro"/>
</dbReference>
<name>A0A0D0CSK7_9AGAM</name>
<feature type="chain" id="PRO_5002208185" description="DDE-1 domain-containing protein" evidence="2">
    <location>
        <begin position="23"/>
        <end position="242"/>
    </location>
</feature>
<accession>A0A0D0CSK7</accession>
<gene>
    <name evidence="4" type="ORF">PAXRUDRAFT_164217</name>
</gene>
<dbReference type="AlphaFoldDB" id="A0A0D0CSK7"/>
<dbReference type="Pfam" id="PF03184">
    <property type="entry name" value="DDE_1"/>
    <property type="match status" value="1"/>
</dbReference>
<evidence type="ECO:0000256" key="1">
    <source>
        <dbReference type="SAM" id="MobiDB-lite"/>
    </source>
</evidence>
<feature type="domain" description="DDE-1" evidence="3">
    <location>
        <begin position="21"/>
        <end position="129"/>
    </location>
</feature>
<evidence type="ECO:0000313" key="5">
    <source>
        <dbReference type="Proteomes" id="UP000054538"/>
    </source>
</evidence>
<dbReference type="STRING" id="930991.A0A0D0CSK7"/>
<evidence type="ECO:0000256" key="2">
    <source>
        <dbReference type="SAM" id="SignalP"/>
    </source>
</evidence>
<dbReference type="OrthoDB" id="2917041at2759"/>
<protein>
    <recommendedName>
        <fullName evidence="3">DDE-1 domain-containing protein</fullName>
    </recommendedName>
</protein>
<dbReference type="HOGENOM" id="CLU_013929_2_4_1"/>
<reference evidence="4 5" key="1">
    <citation type="submission" date="2014-04" db="EMBL/GenBank/DDBJ databases">
        <authorList>
            <consortium name="DOE Joint Genome Institute"/>
            <person name="Kuo A."/>
            <person name="Kohler A."/>
            <person name="Jargeat P."/>
            <person name="Nagy L.G."/>
            <person name="Floudas D."/>
            <person name="Copeland A."/>
            <person name="Barry K.W."/>
            <person name="Cichocki N."/>
            <person name="Veneault-Fourrey C."/>
            <person name="LaButti K."/>
            <person name="Lindquist E.A."/>
            <person name="Lipzen A."/>
            <person name="Lundell T."/>
            <person name="Morin E."/>
            <person name="Murat C."/>
            <person name="Sun H."/>
            <person name="Tunlid A."/>
            <person name="Henrissat B."/>
            <person name="Grigoriev I.V."/>
            <person name="Hibbett D.S."/>
            <person name="Martin F."/>
            <person name="Nordberg H.P."/>
            <person name="Cantor M.N."/>
            <person name="Hua S.X."/>
        </authorList>
    </citation>
    <scope>NUCLEOTIDE SEQUENCE [LARGE SCALE GENOMIC DNA]</scope>
    <source>
        <strain evidence="4 5">Ve08.2h10</strain>
    </source>
</reference>
<dbReference type="EMBL" id="KN826617">
    <property type="protein sequence ID" value="KIK78358.1"/>
    <property type="molecule type" value="Genomic_DNA"/>
</dbReference>
<evidence type="ECO:0000313" key="4">
    <source>
        <dbReference type="EMBL" id="KIK78358.1"/>
    </source>
</evidence>
<sequence>MVSVCTNWELIVDLLLLRLGYSKKGWTDGEIGVEQIKHFKKETTAKSDEYQLLLVDGHNSHYAHGFLKYARTHQILVLCYPSHTTHVYQGLDVVVFSVLKQCWSGAHDEYERTTGQSISKKIFLTVYGPAHINALMPEVILAAFHKTGILPFNPDAITQDMMAPSKEISCEGSLPTVLPTPVKLIARLLHDLSIKEDTHLTPIDENPDESDSIPPLTPTHDIANIATRDSLQARISEAITKL</sequence>
<dbReference type="InterPro" id="IPR004875">
    <property type="entry name" value="DDE_SF_endonuclease_dom"/>
</dbReference>
<proteinExistence type="predicted"/>
<dbReference type="Proteomes" id="UP000054538">
    <property type="component" value="Unassembled WGS sequence"/>
</dbReference>
<dbReference type="InParanoid" id="A0A0D0CSK7"/>
<keyword evidence="2" id="KW-0732">Signal</keyword>
<evidence type="ECO:0000259" key="3">
    <source>
        <dbReference type="Pfam" id="PF03184"/>
    </source>
</evidence>
<feature type="signal peptide" evidence="2">
    <location>
        <begin position="1"/>
        <end position="22"/>
    </location>
</feature>
<organism evidence="4 5">
    <name type="scientific">Paxillus rubicundulus Ve08.2h10</name>
    <dbReference type="NCBI Taxonomy" id="930991"/>
    <lineage>
        <taxon>Eukaryota</taxon>
        <taxon>Fungi</taxon>
        <taxon>Dikarya</taxon>
        <taxon>Basidiomycota</taxon>
        <taxon>Agaricomycotina</taxon>
        <taxon>Agaricomycetes</taxon>
        <taxon>Agaricomycetidae</taxon>
        <taxon>Boletales</taxon>
        <taxon>Paxilineae</taxon>
        <taxon>Paxillaceae</taxon>
        <taxon>Paxillus</taxon>
    </lineage>
</organism>
<feature type="region of interest" description="Disordered" evidence="1">
    <location>
        <begin position="199"/>
        <end position="218"/>
    </location>
</feature>